<dbReference type="InterPro" id="IPR017853">
    <property type="entry name" value="GH"/>
</dbReference>
<evidence type="ECO:0000313" key="7">
    <source>
        <dbReference type="EMBL" id="KAF8904743.1"/>
    </source>
</evidence>
<comment type="caution">
    <text evidence="7">The sequence shown here is derived from an EMBL/GenBank/DDBJ whole genome shotgun (WGS) entry which is preliminary data.</text>
</comment>
<dbReference type="PANTHER" id="PTHR11069">
    <property type="entry name" value="GLUCOSYLCERAMIDASE"/>
    <property type="match status" value="1"/>
</dbReference>
<evidence type="ECO:0000259" key="6">
    <source>
        <dbReference type="Pfam" id="PF02055"/>
    </source>
</evidence>
<dbReference type="PANTHER" id="PTHR11069:SF23">
    <property type="entry name" value="LYSOSOMAL ACID GLUCOSYLCERAMIDASE"/>
    <property type="match status" value="1"/>
</dbReference>
<feature type="domain" description="Glycosyl hydrolase family 30 TIM-barrel" evidence="6">
    <location>
        <begin position="68"/>
        <end position="329"/>
    </location>
</feature>
<sequence>MRLIVVVVSCALLQMVASQLIWDIWQTTWNRNNLFKSLNPRPPLKFATPDAIGKANIVVNENITYQNIVGFGGSLTDSSAFLFNNLKAKNPASYRSLLNYLFNATEGENAAGLSYLRVPLGATDFSPNTYSFNDVKGDLCSSQFNINNVPWYFFPILSDILSVNPAIKIHIVPWSPPGWMKSTGTMNGGTLNPTLVNNYAMYLLKALEGFMAKDVNVYAISIQNEPENSNPTYPTTTFSAATEAKIGIQLKALMRTNGFANVKLIGYEHNWNDALGYPVQLMKAAGDVFDGVAFHCYSGNVSQQGAFHKLYPNKCSGVFGTDWWSDIKWYMDNIFIGALENNAKAALMWNLALDGQGSPKLPGTNSCGGLGCRGIVTIDSDGTWSPNQEFYAMSHVSKATIPRDLGGPSGTRIKTTIDGTLSWGLRVVGFSTRRLNPTDWTRYSLVVLNWDDSVGGWNPTPIETTILFRGMQARYTFPVGVTTLWWYATPSTAPSLKDLAAAVGPKVVQSKFDVLDQAKIP</sequence>
<comment type="similarity">
    <text evidence="1 4">Belongs to the glycosyl hydrolase 30 family.</text>
</comment>
<evidence type="ECO:0000256" key="5">
    <source>
        <dbReference type="SAM" id="SignalP"/>
    </source>
</evidence>
<dbReference type="InterPro" id="IPR001139">
    <property type="entry name" value="Glyco_hydro_30"/>
</dbReference>
<dbReference type="AlphaFoldDB" id="A0A9P5NSB2"/>
<dbReference type="Gene3D" id="3.20.20.80">
    <property type="entry name" value="Glycosidases"/>
    <property type="match status" value="1"/>
</dbReference>
<dbReference type="GO" id="GO:0016020">
    <property type="term" value="C:membrane"/>
    <property type="evidence" value="ECO:0007669"/>
    <property type="project" value="GOC"/>
</dbReference>
<keyword evidence="8" id="KW-1185">Reference proteome</keyword>
<dbReference type="OrthoDB" id="2160638at2759"/>
<dbReference type="Gene3D" id="2.60.40.1180">
    <property type="entry name" value="Golgi alpha-mannosidase II"/>
    <property type="match status" value="1"/>
</dbReference>
<evidence type="ECO:0000256" key="2">
    <source>
        <dbReference type="ARBA" id="ARBA00022729"/>
    </source>
</evidence>
<gene>
    <name evidence="7" type="ORF">CPB84DRAFT_1814358</name>
</gene>
<keyword evidence="3 4" id="KW-0378">Hydrolase</keyword>
<dbReference type="SUPFAM" id="SSF51445">
    <property type="entry name" value="(Trans)glycosidases"/>
    <property type="match status" value="1"/>
</dbReference>
<accession>A0A9P5NSB2</accession>
<organism evidence="7 8">
    <name type="scientific">Gymnopilus junonius</name>
    <name type="common">Spectacular rustgill mushroom</name>
    <name type="synonym">Gymnopilus spectabilis subsp. junonius</name>
    <dbReference type="NCBI Taxonomy" id="109634"/>
    <lineage>
        <taxon>Eukaryota</taxon>
        <taxon>Fungi</taxon>
        <taxon>Dikarya</taxon>
        <taxon>Basidiomycota</taxon>
        <taxon>Agaricomycotina</taxon>
        <taxon>Agaricomycetes</taxon>
        <taxon>Agaricomycetidae</taxon>
        <taxon>Agaricales</taxon>
        <taxon>Agaricineae</taxon>
        <taxon>Hymenogastraceae</taxon>
        <taxon>Gymnopilus</taxon>
    </lineage>
</organism>
<dbReference type="InterPro" id="IPR033453">
    <property type="entry name" value="Glyco_hydro_30_TIM-barrel"/>
</dbReference>
<protein>
    <submittedName>
        <fullName evidence="7">Glycoside hydrolase family 30 protein</fullName>
    </submittedName>
</protein>
<name>A0A9P5NSB2_GYMJU</name>
<keyword evidence="2 5" id="KW-0732">Signal</keyword>
<dbReference type="Pfam" id="PF02055">
    <property type="entry name" value="Glyco_hydro_30"/>
    <property type="match status" value="1"/>
</dbReference>
<dbReference type="InterPro" id="IPR013780">
    <property type="entry name" value="Glyco_hydro_b"/>
</dbReference>
<evidence type="ECO:0000256" key="1">
    <source>
        <dbReference type="ARBA" id="ARBA00005382"/>
    </source>
</evidence>
<dbReference type="GO" id="GO:0006680">
    <property type="term" value="P:glucosylceramide catabolic process"/>
    <property type="evidence" value="ECO:0007669"/>
    <property type="project" value="TreeGrafter"/>
</dbReference>
<keyword evidence="4" id="KW-0326">Glycosidase</keyword>
<evidence type="ECO:0000256" key="4">
    <source>
        <dbReference type="RuleBase" id="RU361188"/>
    </source>
</evidence>
<feature type="signal peptide" evidence="5">
    <location>
        <begin position="1"/>
        <end position="18"/>
    </location>
</feature>
<reference evidence="7" key="1">
    <citation type="submission" date="2020-11" db="EMBL/GenBank/DDBJ databases">
        <authorList>
            <consortium name="DOE Joint Genome Institute"/>
            <person name="Ahrendt S."/>
            <person name="Riley R."/>
            <person name="Andreopoulos W."/>
            <person name="LaButti K."/>
            <person name="Pangilinan J."/>
            <person name="Ruiz-duenas F.J."/>
            <person name="Barrasa J.M."/>
            <person name="Sanchez-Garcia M."/>
            <person name="Camarero S."/>
            <person name="Miyauchi S."/>
            <person name="Serrano A."/>
            <person name="Linde D."/>
            <person name="Babiker R."/>
            <person name="Drula E."/>
            <person name="Ayuso-Fernandez I."/>
            <person name="Pacheco R."/>
            <person name="Padilla G."/>
            <person name="Ferreira P."/>
            <person name="Barriuso J."/>
            <person name="Kellner H."/>
            <person name="Castanera R."/>
            <person name="Alfaro M."/>
            <person name="Ramirez L."/>
            <person name="Pisabarro A.G."/>
            <person name="Kuo A."/>
            <person name="Tritt A."/>
            <person name="Lipzen A."/>
            <person name="He G."/>
            <person name="Yan M."/>
            <person name="Ng V."/>
            <person name="Cullen D."/>
            <person name="Martin F."/>
            <person name="Rosso M.-N."/>
            <person name="Henrissat B."/>
            <person name="Hibbett D."/>
            <person name="Martinez A.T."/>
            <person name="Grigoriev I.V."/>
        </authorList>
    </citation>
    <scope>NUCLEOTIDE SEQUENCE</scope>
    <source>
        <strain evidence="7">AH 44721</strain>
    </source>
</reference>
<dbReference type="EMBL" id="JADNYJ010000025">
    <property type="protein sequence ID" value="KAF8904743.1"/>
    <property type="molecule type" value="Genomic_DNA"/>
</dbReference>
<dbReference type="GO" id="GO:0004348">
    <property type="term" value="F:glucosylceramidase activity"/>
    <property type="evidence" value="ECO:0007669"/>
    <property type="project" value="InterPro"/>
</dbReference>
<proteinExistence type="inferred from homology"/>
<evidence type="ECO:0000256" key="3">
    <source>
        <dbReference type="ARBA" id="ARBA00022801"/>
    </source>
</evidence>
<dbReference type="Proteomes" id="UP000724874">
    <property type="component" value="Unassembled WGS sequence"/>
</dbReference>
<feature type="chain" id="PRO_5040473616" evidence="5">
    <location>
        <begin position="19"/>
        <end position="521"/>
    </location>
</feature>
<evidence type="ECO:0000313" key="8">
    <source>
        <dbReference type="Proteomes" id="UP000724874"/>
    </source>
</evidence>